<protein>
    <submittedName>
        <fullName evidence="1">Uncharacterized protein</fullName>
    </submittedName>
</protein>
<dbReference type="EMBL" id="BNAR01000001">
    <property type="protein sequence ID" value="GHH28212.1"/>
    <property type="molecule type" value="Genomic_DNA"/>
</dbReference>
<evidence type="ECO:0000313" key="2">
    <source>
        <dbReference type="Proteomes" id="UP000605568"/>
    </source>
</evidence>
<sequence>MECAGRLLDVSWKSEGGALMDKTKAKMKRITIRKVGPVRLTAAACSQYNVKPV</sequence>
<reference evidence="2" key="1">
    <citation type="journal article" date="2019" name="Int. J. Syst. Evol. Microbiol.">
        <title>The Global Catalogue of Microorganisms (GCM) 10K type strain sequencing project: providing services to taxonomists for standard genome sequencing and annotation.</title>
        <authorList>
            <consortium name="The Broad Institute Genomics Platform"/>
            <consortium name="The Broad Institute Genome Sequencing Center for Infectious Disease"/>
            <person name="Wu L."/>
            <person name="Ma J."/>
        </authorList>
    </citation>
    <scope>NUCLEOTIDE SEQUENCE [LARGE SCALE GENOMIC DNA]</scope>
    <source>
        <strain evidence="2">CGMCC 4.7367</strain>
    </source>
</reference>
<gene>
    <name evidence="1" type="ORF">GCM10017774_02020</name>
</gene>
<organism evidence="1 2">
    <name type="scientific">Lentzea cavernae</name>
    <dbReference type="NCBI Taxonomy" id="2020703"/>
    <lineage>
        <taxon>Bacteria</taxon>
        <taxon>Bacillati</taxon>
        <taxon>Actinomycetota</taxon>
        <taxon>Actinomycetes</taxon>
        <taxon>Pseudonocardiales</taxon>
        <taxon>Pseudonocardiaceae</taxon>
        <taxon>Lentzea</taxon>
    </lineage>
</organism>
<proteinExistence type="predicted"/>
<evidence type="ECO:0000313" key="1">
    <source>
        <dbReference type="EMBL" id="GHH28212.1"/>
    </source>
</evidence>
<comment type="caution">
    <text evidence="1">The sequence shown here is derived from an EMBL/GenBank/DDBJ whole genome shotgun (WGS) entry which is preliminary data.</text>
</comment>
<dbReference type="Proteomes" id="UP000605568">
    <property type="component" value="Unassembled WGS sequence"/>
</dbReference>
<name>A0ABQ3LY42_9PSEU</name>
<keyword evidence="2" id="KW-1185">Reference proteome</keyword>
<accession>A0ABQ3LY42</accession>